<feature type="transmembrane region" description="Helical" evidence="1">
    <location>
        <begin position="166"/>
        <end position="190"/>
    </location>
</feature>
<comment type="caution">
    <text evidence="2">The sequence shown here is derived from an EMBL/GenBank/DDBJ whole genome shotgun (WGS) entry which is preliminary data.</text>
</comment>
<evidence type="ECO:0000313" key="2">
    <source>
        <dbReference type="EMBL" id="MCM3712876.1"/>
    </source>
</evidence>
<dbReference type="InterPro" id="IPR009574">
    <property type="entry name" value="DUF1189"/>
</dbReference>
<dbReference type="Proteomes" id="UP001139179">
    <property type="component" value="Unassembled WGS sequence"/>
</dbReference>
<dbReference type="Pfam" id="PF06691">
    <property type="entry name" value="DUF1189"/>
    <property type="match status" value="1"/>
</dbReference>
<dbReference type="EMBL" id="JAMBOL010000001">
    <property type="protein sequence ID" value="MCM3712876.1"/>
    <property type="molecule type" value="Genomic_DNA"/>
</dbReference>
<proteinExistence type="predicted"/>
<keyword evidence="1" id="KW-0812">Transmembrane</keyword>
<keyword evidence="1" id="KW-0472">Membrane</keyword>
<keyword evidence="1" id="KW-1133">Transmembrane helix</keyword>
<evidence type="ECO:0000256" key="1">
    <source>
        <dbReference type="SAM" id="Phobius"/>
    </source>
</evidence>
<accession>A0A9X2DLW5</accession>
<gene>
    <name evidence="2" type="ORF">M3202_02165</name>
</gene>
<sequence>MSFWKWFTKCYDRKVVAYSRLRPITSTIWHVLFVMLLASFPFVLSTMISAVANVEHLQETLQADLPDFQLVNGELSMEHEEVYIAEHTNDYLFVIDPNLTYPKEELPALHNGVVLQKQELIMIDEGHLQTVPYLLLGGQQLSGDQLKARIDDLAGFLPILLGVVSILMYAALAGTAFLGITALAFIGLAFRQKQRFLTYRHLWLMTAHAFTYPAIVLFWIDTFLWKVPFTAFVLATFVYLLLAMKSIPLPKQKKRVAP</sequence>
<feature type="transmembrane region" description="Helical" evidence="1">
    <location>
        <begin position="202"/>
        <end position="220"/>
    </location>
</feature>
<reference evidence="2" key="1">
    <citation type="submission" date="2022-05" db="EMBL/GenBank/DDBJ databases">
        <title>Comparative Genomics of Spacecraft Associated Microbes.</title>
        <authorList>
            <person name="Tran M.T."/>
            <person name="Wright A."/>
            <person name="Seuylemezian A."/>
            <person name="Eisen J."/>
            <person name="Coil D."/>
        </authorList>
    </citation>
    <scope>NUCLEOTIDE SEQUENCE</scope>
    <source>
        <strain evidence="2">214.1.1</strain>
    </source>
</reference>
<feature type="transmembrane region" description="Helical" evidence="1">
    <location>
        <begin position="226"/>
        <end position="244"/>
    </location>
</feature>
<organism evidence="2 3">
    <name type="scientific">Halalkalibacter oceani</name>
    <dbReference type="NCBI Taxonomy" id="1653776"/>
    <lineage>
        <taxon>Bacteria</taxon>
        <taxon>Bacillati</taxon>
        <taxon>Bacillota</taxon>
        <taxon>Bacilli</taxon>
        <taxon>Bacillales</taxon>
        <taxon>Bacillaceae</taxon>
        <taxon>Halalkalibacter</taxon>
    </lineage>
</organism>
<dbReference type="RefSeq" id="WP_251221721.1">
    <property type="nucleotide sequence ID" value="NZ_JAMBOL010000001.1"/>
</dbReference>
<keyword evidence="3" id="KW-1185">Reference proteome</keyword>
<name>A0A9X2DLW5_9BACI</name>
<evidence type="ECO:0000313" key="3">
    <source>
        <dbReference type="Proteomes" id="UP001139179"/>
    </source>
</evidence>
<dbReference type="AlphaFoldDB" id="A0A9X2DLW5"/>
<protein>
    <submittedName>
        <fullName evidence="2">DUF1189 domain-containing protein</fullName>
    </submittedName>
</protein>
<feature type="transmembrane region" description="Helical" evidence="1">
    <location>
        <begin position="28"/>
        <end position="52"/>
    </location>
</feature>